<accession>A0A2S5GU65</accession>
<gene>
    <name evidence="1" type="ORF">C4E15_06815</name>
</gene>
<comment type="caution">
    <text evidence="1">The sequence shown here is derived from an EMBL/GenBank/DDBJ whole genome shotgun (WGS) entry which is preliminary data.</text>
</comment>
<dbReference type="Proteomes" id="UP000239990">
    <property type="component" value="Unassembled WGS sequence"/>
</dbReference>
<sequence length="132" mass="13492">MLLLVVGGSFAIGQAVGLSRADVQVASMSASHQAEQQRLMDINRQIMLIIQERLPAITTSTEQAAEKVERAADAAHGAIKAAKGAASKAGTAATKATAAAKSASTAVRKVEEALAPPVPAPPATVPEWLNTP</sequence>
<dbReference type="AlphaFoldDB" id="A0A2S5GU65"/>
<dbReference type="EMBL" id="PREU01000003">
    <property type="protein sequence ID" value="PPA76498.1"/>
    <property type="molecule type" value="Genomic_DNA"/>
</dbReference>
<reference evidence="1 2" key="1">
    <citation type="submission" date="2018-02" db="EMBL/GenBank/DDBJ databases">
        <title>Draft Genome of Achromobacter spanius stain 6.</title>
        <authorList>
            <person name="Gunasekera T.S."/>
            <person name="Radwan O."/>
            <person name="Ruiz O.N."/>
        </authorList>
    </citation>
    <scope>NUCLEOTIDE SEQUENCE [LARGE SCALE GENOMIC DNA]</scope>
    <source>
        <strain evidence="1 2">6</strain>
    </source>
</reference>
<protein>
    <submittedName>
        <fullName evidence="1">Uncharacterized protein</fullName>
    </submittedName>
</protein>
<evidence type="ECO:0000313" key="2">
    <source>
        <dbReference type="Proteomes" id="UP000239990"/>
    </source>
</evidence>
<organism evidence="1 2">
    <name type="scientific">Achromobacter spanius</name>
    <dbReference type="NCBI Taxonomy" id="217203"/>
    <lineage>
        <taxon>Bacteria</taxon>
        <taxon>Pseudomonadati</taxon>
        <taxon>Pseudomonadota</taxon>
        <taxon>Betaproteobacteria</taxon>
        <taxon>Burkholderiales</taxon>
        <taxon>Alcaligenaceae</taxon>
        <taxon>Achromobacter</taxon>
    </lineage>
</organism>
<proteinExistence type="predicted"/>
<name>A0A2S5GU65_9BURK</name>
<evidence type="ECO:0000313" key="1">
    <source>
        <dbReference type="EMBL" id="PPA76498.1"/>
    </source>
</evidence>